<feature type="domain" description="CCHC-type" evidence="9">
    <location>
        <begin position="706"/>
        <end position="720"/>
    </location>
</feature>
<dbReference type="InterPro" id="IPR041588">
    <property type="entry name" value="Integrase_H2C2"/>
</dbReference>
<dbReference type="Pfam" id="PF00098">
    <property type="entry name" value="zf-CCHC"/>
    <property type="match status" value="1"/>
</dbReference>
<evidence type="ECO:0000313" key="12">
    <source>
        <dbReference type="Proteomes" id="UP000188268"/>
    </source>
</evidence>
<proteinExistence type="predicted"/>
<evidence type="ECO:0000256" key="6">
    <source>
        <dbReference type="ARBA" id="ARBA00022918"/>
    </source>
</evidence>
<dbReference type="Pfam" id="PF17917">
    <property type="entry name" value="RT_RNaseH"/>
    <property type="match status" value="1"/>
</dbReference>
<feature type="region of interest" description="Disordered" evidence="8">
    <location>
        <begin position="1"/>
        <end position="31"/>
    </location>
</feature>
<dbReference type="GO" id="GO:0004519">
    <property type="term" value="F:endonuclease activity"/>
    <property type="evidence" value="ECO:0007669"/>
    <property type="project" value="UniProtKB-KW"/>
</dbReference>
<sequence>MAEANLLDSLLRNPSPCRETESPLPSRELPSPTLSYKQALQTFLPIQNESFAAQEVSNDEDEDEDDILCITPSREEKQRMRAPWNNSVLIKVTGRPLPLNIVNERLKVLWKPTGKLQLIDIDGGCFLVRLECRDDHLKILQGGPWFMGAKCVFVRKWKANFNPFLWDEHRWSIVWVRLPNLPYEYYDKPFISKVGSALGKLLKVDFHTNDGSKGRFARLCLQVDLTKPLRQKFKIVKWVQHIQYEDIKFCFHCGFVGHKNDSCPNSSTLEGSETDVHAVSKFGPWVVIRKDKKKMHAVKDRGRSFFRKVGQSSGPIDNKAQADYAHVDNRPVNPNNLAYHLKGKARVLEHHLSPSHSSQTRNPYPQPSLPDNGSTASVAVFQLQHYHGPNPVDSEDPGNDGRVNYLSREHAQNLMNWLDFKEFVMEPEEDEAPRAYHGLEEHNGANGDHTLDKLGDVSDIQEAAMVDPGQGVGNFLVPSLRRCSIPGLIEDLGPTNEESLLCEGLLDLSGTRALKAYPGTMEGEQDQANLATLLQTLMQRLGTMDTKFDALANDVQQVRQERNQQAQQGANAVNNNERVQPPPRQVVPRMDPMERLRQEELGGSKFMKLQRATIARFLAGLNREIHDIVEMQQHYDVEELLQHALKAESQVKRKNKSFASSSSSWKTPIKKDEKSSNKEKELAQKGASPKTDPKPSSGSSSKNHVKCFKCQGYGHYAKDCVNKKVMYTNDYGEIFSEDEEFPLGSSGDDKRGLSYEDEDDDGSTPALLNLVARRTLSAYVKGDVHNQRENLFHTRIYDDKVLCDVLPMQAYHVLLGRPWQYDNKVHHDGETNKYSFMCGKRPITLIRLSPQEALKDQIKVRDEFAKLESEFRTKEKGKLVSTSMNCVDSKSDLVDKHASSKKVNKECMLATKSEIKEALNDNSVLILLLLKYTLVSTNHLEKELPSNIVSLLSDYVNVFPEEIPNGLPPIRGIEHQIDFIPGAQIPNKPAYRTNPEETKELEKQVGELLQKGFVRESLSPCAVLVLLVPKKDGPWRMCVDCRAINNITVNYRHPIPRLDDMLDELHVMPFGLTNAPSTFIRLMNHVLRAFIGKFVVVYFDDILVYSRNLDEHVKHLRCVLDVLRVEKLYVNLKKCTFCTNKLVFLDFVVSSQGIGVDEEKIKAIKDWPTPTNVGQVRSFHGLAGFYRRFVKDFSTLATHITSVMKKNAPFKGGKKQQEAFETLKEKLTNAPLLVLPNFNNTFEIECDTSGVGIGAVLMQSGKPVAYFSEKLNGVALNYPTYDKELYALVRALQTWQHYLWPKEFVIHTDHESLKYLRSQQKLNKLHAKWSEFIESFPYVYIKEFYASDVYFGENFKACENSGFGKYYKHDGFLFKESRLCVSSCSLRILLMRESHEGSLMGHFGVDRTYDILHEHFFWPKMRHDVGKYVASCIVCLQAKSTSKPHGLYTPLPIPHEPWTHISMDFVLGLPRSRRGKDSIFVVVDRFSKMAHFTACTKTDDAINVANLFFKEIVRLHGMPRTIVSDSDAEFLSHFWRTLLAKLGTKLLFSTTCHPQTDGQKEVVNRTLSTLLRALIKKNLRTWEDCLPHVEFAYNKSIHSTTGYSPFETVYGFNPLTPLDFLSLPLSVQVDMDGQRKGDFVRELHARVRAQIEKKTQHYMKVANKGRKEIIFEPGDWVWLHLRKERFPEKRKYKLLPRGDDLSLFDSDVDLRTNPFQGRGDDAPRAYHGLEEHNGANGDHTLDKLGDVSDILEAAMVDPGLKGSMEEHGEDAIVQDRPLHGGIAHDRPWHGPIAQDRAQPAI</sequence>
<keyword evidence="2" id="KW-0548">Nucleotidyltransferase</keyword>
<feature type="domain" description="Integrase catalytic" evidence="10">
    <location>
        <begin position="1453"/>
        <end position="1613"/>
    </location>
</feature>
<feature type="region of interest" description="Disordered" evidence="8">
    <location>
        <begin position="739"/>
        <end position="764"/>
    </location>
</feature>
<dbReference type="Gene3D" id="3.30.420.10">
    <property type="entry name" value="Ribonuclease H-like superfamily/Ribonuclease H"/>
    <property type="match status" value="1"/>
</dbReference>
<evidence type="ECO:0000256" key="3">
    <source>
        <dbReference type="ARBA" id="ARBA00022722"/>
    </source>
</evidence>
<dbReference type="GO" id="GO:0016787">
    <property type="term" value="F:hydrolase activity"/>
    <property type="evidence" value="ECO:0007669"/>
    <property type="project" value="UniProtKB-KW"/>
</dbReference>
<feature type="domain" description="CCHC-type" evidence="9">
    <location>
        <begin position="250"/>
        <end position="265"/>
    </location>
</feature>
<feature type="compositionally biased region" description="Polar residues" evidence="8">
    <location>
        <begin position="354"/>
        <end position="374"/>
    </location>
</feature>
<accession>A0A1R3HD26</accession>
<evidence type="ECO:0000256" key="1">
    <source>
        <dbReference type="ARBA" id="ARBA00022679"/>
    </source>
</evidence>
<feature type="compositionally biased region" description="Basic and acidic residues" evidence="8">
    <location>
        <begin position="669"/>
        <end position="683"/>
    </location>
</feature>
<evidence type="ECO:0000256" key="2">
    <source>
        <dbReference type="ARBA" id="ARBA00022695"/>
    </source>
</evidence>
<dbReference type="Proteomes" id="UP000188268">
    <property type="component" value="Unassembled WGS sequence"/>
</dbReference>
<dbReference type="PANTHER" id="PTHR35046:SF9">
    <property type="entry name" value="RNA-DIRECTED DNA POLYMERASE"/>
    <property type="match status" value="1"/>
</dbReference>
<dbReference type="CDD" id="cd01647">
    <property type="entry name" value="RT_LTR"/>
    <property type="match status" value="1"/>
</dbReference>
<protein>
    <submittedName>
        <fullName evidence="11">Reverse transcriptase</fullName>
    </submittedName>
</protein>
<dbReference type="Gene3D" id="3.10.20.370">
    <property type="match status" value="1"/>
</dbReference>
<dbReference type="STRING" id="210143.A0A1R3HD26"/>
<dbReference type="SUPFAM" id="SSF57756">
    <property type="entry name" value="Retrovirus zinc finger-like domains"/>
    <property type="match status" value="1"/>
</dbReference>
<feature type="region of interest" description="Disordered" evidence="8">
    <location>
        <begin position="352"/>
        <end position="374"/>
    </location>
</feature>
<dbReference type="EMBL" id="AWWV01012223">
    <property type="protein sequence ID" value="OMO68240.1"/>
    <property type="molecule type" value="Genomic_DNA"/>
</dbReference>
<dbReference type="Pfam" id="PF00665">
    <property type="entry name" value="rve"/>
    <property type="match status" value="1"/>
</dbReference>
<dbReference type="FunFam" id="1.10.340.70:FF:000001">
    <property type="entry name" value="Retrovirus-related Pol polyprotein from transposon gypsy-like Protein"/>
    <property type="match status" value="1"/>
</dbReference>
<keyword evidence="7" id="KW-0479">Metal-binding</keyword>
<dbReference type="FunFam" id="3.30.70.270:FF:000003">
    <property type="entry name" value="Transposon Ty3-G Gag-Pol polyprotein"/>
    <property type="match status" value="1"/>
</dbReference>
<dbReference type="Gene3D" id="3.10.10.10">
    <property type="entry name" value="HIV Type 1 Reverse Transcriptase, subunit A, domain 1"/>
    <property type="match status" value="1"/>
</dbReference>
<dbReference type="InterPro" id="IPR041373">
    <property type="entry name" value="RT_RNaseH"/>
</dbReference>
<evidence type="ECO:0000259" key="9">
    <source>
        <dbReference type="PROSITE" id="PS50158"/>
    </source>
</evidence>
<evidence type="ECO:0000256" key="5">
    <source>
        <dbReference type="ARBA" id="ARBA00022801"/>
    </source>
</evidence>
<evidence type="ECO:0000256" key="4">
    <source>
        <dbReference type="ARBA" id="ARBA00022759"/>
    </source>
</evidence>
<keyword evidence="6 11" id="KW-0695">RNA-directed DNA polymerase</keyword>
<dbReference type="Pfam" id="PF14111">
    <property type="entry name" value="DUF4283"/>
    <property type="match status" value="1"/>
</dbReference>
<dbReference type="InterPro" id="IPR025558">
    <property type="entry name" value="DUF4283"/>
</dbReference>
<dbReference type="PROSITE" id="PS50994">
    <property type="entry name" value="INTEGRASE"/>
    <property type="match status" value="1"/>
</dbReference>
<dbReference type="Gene3D" id="3.30.70.270">
    <property type="match status" value="2"/>
</dbReference>
<dbReference type="InterPro" id="IPR012337">
    <property type="entry name" value="RNaseH-like_sf"/>
</dbReference>
<dbReference type="CDD" id="cd09274">
    <property type="entry name" value="RNase_HI_RT_Ty3"/>
    <property type="match status" value="1"/>
</dbReference>
<keyword evidence="3" id="KW-0540">Nuclease</keyword>
<keyword evidence="1" id="KW-0808">Transferase</keyword>
<organism evidence="11 12">
    <name type="scientific">Corchorus capsularis</name>
    <name type="common">Jute</name>
    <dbReference type="NCBI Taxonomy" id="210143"/>
    <lineage>
        <taxon>Eukaryota</taxon>
        <taxon>Viridiplantae</taxon>
        <taxon>Streptophyta</taxon>
        <taxon>Embryophyta</taxon>
        <taxon>Tracheophyta</taxon>
        <taxon>Spermatophyta</taxon>
        <taxon>Magnoliopsida</taxon>
        <taxon>eudicotyledons</taxon>
        <taxon>Gunneridae</taxon>
        <taxon>Pentapetalae</taxon>
        <taxon>rosids</taxon>
        <taxon>malvids</taxon>
        <taxon>Malvales</taxon>
        <taxon>Malvaceae</taxon>
        <taxon>Grewioideae</taxon>
        <taxon>Apeibeae</taxon>
        <taxon>Corchorus</taxon>
    </lineage>
</organism>
<evidence type="ECO:0000256" key="7">
    <source>
        <dbReference type="PROSITE-ProRule" id="PRU00047"/>
    </source>
</evidence>
<dbReference type="GO" id="GO:0008270">
    <property type="term" value="F:zinc ion binding"/>
    <property type="evidence" value="ECO:0007669"/>
    <property type="project" value="UniProtKB-KW"/>
</dbReference>
<gene>
    <name evidence="11" type="ORF">CCACVL1_20026</name>
</gene>
<keyword evidence="4" id="KW-0255">Endonuclease</keyword>
<dbReference type="FunFam" id="3.30.420.10:FF:000032">
    <property type="entry name" value="Retrovirus-related Pol polyprotein from transposon 297-like Protein"/>
    <property type="match status" value="1"/>
</dbReference>
<dbReference type="Gene3D" id="1.10.340.70">
    <property type="match status" value="1"/>
</dbReference>
<dbReference type="PROSITE" id="PS50158">
    <property type="entry name" value="ZF_CCHC"/>
    <property type="match status" value="2"/>
</dbReference>
<feature type="region of interest" description="Disordered" evidence="8">
    <location>
        <begin position="565"/>
        <end position="587"/>
    </location>
</feature>
<dbReference type="InterPro" id="IPR043128">
    <property type="entry name" value="Rev_trsase/Diguanyl_cyclase"/>
</dbReference>
<dbReference type="FunFam" id="3.30.70.270:FF:000020">
    <property type="entry name" value="Transposon Tf2-6 polyprotein-like Protein"/>
    <property type="match status" value="1"/>
</dbReference>
<feature type="compositionally biased region" description="Low complexity" evidence="8">
    <location>
        <begin position="22"/>
        <end position="31"/>
    </location>
</feature>
<evidence type="ECO:0000313" key="11">
    <source>
        <dbReference type="EMBL" id="OMO68240.1"/>
    </source>
</evidence>
<dbReference type="InterPro" id="IPR001878">
    <property type="entry name" value="Znf_CCHC"/>
</dbReference>
<keyword evidence="5" id="KW-0378">Hydrolase</keyword>
<dbReference type="GO" id="GO:0003676">
    <property type="term" value="F:nucleic acid binding"/>
    <property type="evidence" value="ECO:0007669"/>
    <property type="project" value="InterPro"/>
</dbReference>
<dbReference type="PANTHER" id="PTHR35046">
    <property type="entry name" value="ZINC KNUCKLE (CCHC-TYPE) FAMILY PROTEIN"/>
    <property type="match status" value="1"/>
</dbReference>
<dbReference type="OrthoDB" id="1751950at2759"/>
<name>A0A1R3HD26_COCAP</name>
<dbReference type="InterPro" id="IPR000477">
    <property type="entry name" value="RT_dom"/>
</dbReference>
<dbReference type="GO" id="GO:0003964">
    <property type="term" value="F:RNA-directed DNA polymerase activity"/>
    <property type="evidence" value="ECO:0007669"/>
    <property type="project" value="UniProtKB-KW"/>
</dbReference>
<keyword evidence="12" id="KW-1185">Reference proteome</keyword>
<dbReference type="Gramene" id="OMO68240">
    <property type="protein sequence ID" value="OMO68240"/>
    <property type="gene ID" value="CCACVL1_20026"/>
</dbReference>
<dbReference type="InterPro" id="IPR036875">
    <property type="entry name" value="Znf_CCHC_sf"/>
</dbReference>
<dbReference type="InterPro" id="IPR043502">
    <property type="entry name" value="DNA/RNA_pol_sf"/>
</dbReference>
<comment type="caution">
    <text evidence="11">The sequence shown here is derived from an EMBL/GenBank/DDBJ whole genome shotgun (WGS) entry which is preliminary data.</text>
</comment>
<evidence type="ECO:0000259" key="10">
    <source>
        <dbReference type="PROSITE" id="PS50994"/>
    </source>
</evidence>
<evidence type="ECO:0000256" key="8">
    <source>
        <dbReference type="SAM" id="MobiDB-lite"/>
    </source>
</evidence>
<dbReference type="InterPro" id="IPR036397">
    <property type="entry name" value="RNaseH_sf"/>
</dbReference>
<reference evidence="11 12" key="1">
    <citation type="submission" date="2013-09" db="EMBL/GenBank/DDBJ databases">
        <title>Corchorus capsularis genome sequencing.</title>
        <authorList>
            <person name="Alam M."/>
            <person name="Haque M.S."/>
            <person name="Islam M.S."/>
            <person name="Emdad E.M."/>
            <person name="Islam M.M."/>
            <person name="Ahmed B."/>
            <person name="Halim A."/>
            <person name="Hossen Q.M.M."/>
            <person name="Hossain M.Z."/>
            <person name="Ahmed R."/>
            <person name="Khan M.M."/>
            <person name="Islam R."/>
            <person name="Rashid M.M."/>
            <person name="Khan S.A."/>
            <person name="Rahman M.S."/>
            <person name="Alam M."/>
        </authorList>
    </citation>
    <scope>NUCLEOTIDE SEQUENCE [LARGE SCALE GENOMIC DNA]</scope>
    <source>
        <strain evidence="12">cv. CVL-1</strain>
        <tissue evidence="11">Whole seedling</tissue>
    </source>
</reference>
<dbReference type="SUPFAM" id="SSF56672">
    <property type="entry name" value="DNA/RNA polymerases"/>
    <property type="match status" value="1"/>
</dbReference>
<dbReference type="InterPro" id="IPR001584">
    <property type="entry name" value="Integrase_cat-core"/>
</dbReference>
<dbReference type="SMART" id="SM00343">
    <property type="entry name" value="ZnF_C2HC"/>
    <property type="match status" value="2"/>
</dbReference>
<dbReference type="GO" id="GO:0015074">
    <property type="term" value="P:DNA integration"/>
    <property type="evidence" value="ECO:0007669"/>
    <property type="project" value="InterPro"/>
</dbReference>
<feature type="region of interest" description="Disordered" evidence="8">
    <location>
        <begin position="650"/>
        <end position="703"/>
    </location>
</feature>
<dbReference type="Pfam" id="PF17921">
    <property type="entry name" value="Integrase_H2C2"/>
    <property type="match status" value="1"/>
</dbReference>
<keyword evidence="7" id="KW-0862">Zinc</keyword>
<feature type="compositionally biased region" description="Low complexity" evidence="8">
    <location>
        <begin position="565"/>
        <end position="579"/>
    </location>
</feature>
<keyword evidence="7" id="KW-0863">Zinc-finger</keyword>
<dbReference type="Pfam" id="PF00078">
    <property type="entry name" value="RVT_1"/>
    <property type="match status" value="1"/>
</dbReference>
<dbReference type="SUPFAM" id="SSF53098">
    <property type="entry name" value="Ribonuclease H-like"/>
    <property type="match status" value="1"/>
</dbReference>